<proteinExistence type="predicted"/>
<dbReference type="InterPro" id="IPR005094">
    <property type="entry name" value="Endonuclease_MobA/VirD2"/>
</dbReference>
<keyword evidence="4" id="KW-1185">Reference proteome</keyword>
<feature type="region of interest" description="Disordered" evidence="1">
    <location>
        <begin position="300"/>
        <end position="328"/>
    </location>
</feature>
<dbReference type="AlphaFoldDB" id="A0A3E2NJ69"/>
<reference evidence="3 4" key="1">
    <citation type="submission" date="2018-08" db="EMBL/GenBank/DDBJ databases">
        <title>Mucilaginibacter terrae sp. nov., isolated from manganese diggings.</title>
        <authorList>
            <person name="Huang Y."/>
            <person name="Zhou Z."/>
        </authorList>
    </citation>
    <scope>NUCLEOTIDE SEQUENCE [LARGE SCALE GENOMIC DNA]</scope>
    <source>
        <strain evidence="3 4">ZH6</strain>
    </source>
</reference>
<name>A0A3E2NJ69_9SPHI</name>
<dbReference type="Proteomes" id="UP000260823">
    <property type="component" value="Unassembled WGS sequence"/>
</dbReference>
<dbReference type="Pfam" id="PF03432">
    <property type="entry name" value="Relaxase"/>
    <property type="match status" value="1"/>
</dbReference>
<protein>
    <submittedName>
        <fullName evidence="3">Mobilization protein</fullName>
    </submittedName>
</protein>
<comment type="caution">
    <text evidence="3">The sequence shown here is derived from an EMBL/GenBank/DDBJ whole genome shotgun (WGS) entry which is preliminary data.</text>
</comment>
<dbReference type="EMBL" id="QWDE01000008">
    <property type="protein sequence ID" value="RFZ81029.1"/>
    <property type="molecule type" value="Genomic_DNA"/>
</dbReference>
<dbReference type="OrthoDB" id="1525197at2"/>
<dbReference type="RefSeq" id="WP_117385068.1">
    <property type="nucleotide sequence ID" value="NZ_QWDE01000008.1"/>
</dbReference>
<feature type="compositionally biased region" description="Basic and acidic residues" evidence="1">
    <location>
        <begin position="258"/>
        <end position="271"/>
    </location>
</feature>
<evidence type="ECO:0000256" key="1">
    <source>
        <dbReference type="SAM" id="MobiDB-lite"/>
    </source>
</evidence>
<sequence>MIGKVITGSSFGGCIRYVVQKHDAVVLDAAGVRMQQVNQIINDFNLQRKYNPNLGKAVGHIALSWSVNDAAKLNDEVMVMLAKEYLKKMKIQDTQYLIVKHRDKDHPHIHIVYNRVSNNGKTISDNFQKQRNVQVAKELTLKHGLYLSPGKERVNRQQLKGEDKIKYELFDAIKAASKKVKNINDLKQVLAKQGIVTHLKFKSGTTEVQGISFSKGEYKFKGSEIDRSLSYVKLNQAIEQQKVKPEKSLADQLREVMETAKQERESQDKTEQTVYLKPEPETHYLRQSLSAGADLLDDLLGNIADDDDSPERKRRKKNEQQQSRGISR</sequence>
<gene>
    <name evidence="3" type="ORF">DYU05_20630</name>
</gene>
<accession>A0A3E2NJ69</accession>
<feature type="domain" description="MobA/VirD2-like nuclease" evidence="2">
    <location>
        <begin position="17"/>
        <end position="145"/>
    </location>
</feature>
<organism evidence="3 4">
    <name type="scientific">Mucilaginibacter terrenus</name>
    <dbReference type="NCBI Taxonomy" id="2482727"/>
    <lineage>
        <taxon>Bacteria</taxon>
        <taxon>Pseudomonadati</taxon>
        <taxon>Bacteroidota</taxon>
        <taxon>Sphingobacteriia</taxon>
        <taxon>Sphingobacteriales</taxon>
        <taxon>Sphingobacteriaceae</taxon>
        <taxon>Mucilaginibacter</taxon>
    </lineage>
</organism>
<evidence type="ECO:0000259" key="2">
    <source>
        <dbReference type="Pfam" id="PF03432"/>
    </source>
</evidence>
<evidence type="ECO:0000313" key="4">
    <source>
        <dbReference type="Proteomes" id="UP000260823"/>
    </source>
</evidence>
<evidence type="ECO:0000313" key="3">
    <source>
        <dbReference type="EMBL" id="RFZ81029.1"/>
    </source>
</evidence>
<feature type="region of interest" description="Disordered" evidence="1">
    <location>
        <begin position="258"/>
        <end position="281"/>
    </location>
</feature>